<dbReference type="Pfam" id="PF24770">
    <property type="entry name" value="Ig-CFAP74_2"/>
    <property type="match status" value="1"/>
</dbReference>
<evidence type="ECO:0008006" key="8">
    <source>
        <dbReference type="Google" id="ProtNLM"/>
    </source>
</evidence>
<feature type="coiled-coil region" evidence="1">
    <location>
        <begin position="195"/>
        <end position="270"/>
    </location>
</feature>
<dbReference type="Pfam" id="PF24771">
    <property type="entry name" value="Ig_CFAP74_1st"/>
    <property type="match status" value="1"/>
</dbReference>
<feature type="region of interest" description="Disordered" evidence="2">
    <location>
        <begin position="433"/>
        <end position="464"/>
    </location>
</feature>
<dbReference type="PANTHER" id="PTHR22538">
    <property type="entry name" value="CILIA- AND FLAGELLA-ASSOCIATED PROTEIN 74"/>
    <property type="match status" value="1"/>
</dbReference>
<name>A0A8J6F5B4_ELECQ</name>
<feature type="compositionally biased region" description="Basic and acidic residues" evidence="2">
    <location>
        <begin position="1187"/>
        <end position="1198"/>
    </location>
</feature>
<organism evidence="6 7">
    <name type="scientific">Eleutherodactylus coqui</name>
    <name type="common">Puerto Rican coqui</name>
    <dbReference type="NCBI Taxonomy" id="57060"/>
    <lineage>
        <taxon>Eukaryota</taxon>
        <taxon>Metazoa</taxon>
        <taxon>Chordata</taxon>
        <taxon>Craniata</taxon>
        <taxon>Vertebrata</taxon>
        <taxon>Euteleostomi</taxon>
        <taxon>Amphibia</taxon>
        <taxon>Batrachia</taxon>
        <taxon>Anura</taxon>
        <taxon>Neobatrachia</taxon>
        <taxon>Hyloidea</taxon>
        <taxon>Eleutherodactylidae</taxon>
        <taxon>Eleutherodactylinae</taxon>
        <taxon>Eleutherodactylus</taxon>
        <taxon>Eleutherodactylus</taxon>
    </lineage>
</organism>
<feature type="domain" description="CFAP74 fourth Ig-like" evidence="5">
    <location>
        <begin position="964"/>
        <end position="1058"/>
    </location>
</feature>
<evidence type="ECO:0000259" key="3">
    <source>
        <dbReference type="Pfam" id="PF24770"/>
    </source>
</evidence>
<accession>A0A8J6F5B4</accession>
<dbReference type="Proteomes" id="UP000770717">
    <property type="component" value="Unassembled WGS sequence"/>
</dbReference>
<dbReference type="InterPro" id="IPR013783">
    <property type="entry name" value="Ig-like_fold"/>
</dbReference>
<dbReference type="InterPro" id="IPR056307">
    <property type="entry name" value="Ig-CFAP74_3rd"/>
</dbReference>
<sequence>MSLDMDDLVVSEGEQDEAEMVSFSEEEKLPDYLWTQEENIKGDEFTFGDTTEKNQIEDPADEISDSFDSESNWSCEQYTNQQEMMKDTRHVDKVRVFRLRKKLNQLNSFQQEKELMIQKVREELKACEERIESLEQQKSSVEMDIQNELKNSNMAAAYRLRALHTRLSTELLNEETVKTKIANILEDNEYDLWHIEVEQEKFTSLRERLQQDEEELDRQRKDLMEQRARREKVSLTLAERKRQTEKEQEVKQFKEREQLYRKAVEEAQKNHEKAVQFLKGTMARVREDEAEKERKSREDMEKRMQAVLSLKNSISTNRENLRVIEARNKAQATMTKRQELLEKEAVLAKGGDVTKYIVHKKRLQEYERRRKEFEESQKIRKQEIVSRILQEESSQVKQKRQASLEISKIPEHGRLRAKALQYIQSTILTEPEEDQELTKKWRSPSPLSSDEDDRSLTAQSPDVSPWLTHEFEGESENLVEPEFRGLWIEDLKPYKVPKEDVDTKPLGGSKMEKEIMIETLRKLHSGIVEKQVVSGHEFKGCPFYSKPKRILFKDLDVGKTYKKKITLTNASYTINFCKLVGVSDHLQDFITIQFDPPGQMSAGMSCEMVVIFKPMLNEDLEGEVMMLAQTGPFSLPVKCTTKKCEVAVNTKCIDFGTNVIGETVTQYITLTNRGALGTRFSVKQITQANDAQKTPPDISHVDRMPSTSDNNISPDAAVESSPEFTDQSTEIAMLAQQDRVYERTSPPREGAESPNVHAGATIEHVSEGSPAVDEDLQGDSQEEGADIKLGEGTDGEIGPFSAIKIPVVFTPTFPGKSSSLFQITFENQSCKAIPLTAIGSAIDVPVYVPNSNVDLKICMYDHLYQDSIVVKSRATTSLRLKFEVCKELRNHMELLPKTGFIQAQSSFSVQLKFLPRQSLSQDANAYFDRETGVLEAPLTISVVDQTRPVSFTVHAVVTTSDLAISPKEVNFGHCTIYEAVQASIQLSNKSFLPQEFGFMGIPEYVDIQPNYGFGTILPLETITLDIILKAPKAGEYNFDLTCKSAINRQFRISCKAIGVHPPLELSHSFVQFPATALNDTSTATIYVVNAHTSSNEFTHPVPRIGKGEIAPVGPTSFQFQLPVNSPITISPSVGTVLPGKRCMVQVSFKPTLLDQDVREEAVRMLRRAIETKALLDKESDPVVESENLGKEGRREVSSKKNKSKQLATTKQVQEEKPIEHALKELPKTEDIKVDSDEYAAARVSIYRRFMGKFEKYIIPCFIASWDVSKKKAEDSLHFSPYNTSYVELHCPAVAPPLIVCSENGHHVINFGEIAIGQRVIKRVTLQNISSETVKPRFSILNSCGPFVLLNPVGIVEPGAKCLLLIAFSPEEDKIFFENLEVRTRQATLTLGIKGRGLAPSLSCSLKGLLNMGYVLAKDSTTSTFKLNNTSTVPVKYTIKLRSLSVTHYEDMQQLPAFISSQNSSASFIGPQNYNGRGVFSVSPVEGIIQPDKAQDFTVSFTPDHESVLYADILTVELFGKQIAHTIHLKGAARNHIMYVEGSDPIDVSTESLGIVPINEEESDEPVRTLLVTLRCTQTEEDMRPAVKELYIGCIRSLLASSKKNVEFIWDSVQLLQQQGFTIEPAKAVVDVGQRKAVSITWIPPAGYDLSKPAMTTAKLTLKGDITETYQVILTTQVVSL</sequence>
<dbReference type="Pfam" id="PF24798">
    <property type="entry name" value="Ig-CFAP74_4th"/>
    <property type="match status" value="1"/>
</dbReference>
<keyword evidence="7" id="KW-1185">Reference proteome</keyword>
<dbReference type="EMBL" id="WNTK01000006">
    <property type="protein sequence ID" value="KAG9482273.1"/>
    <property type="molecule type" value="Genomic_DNA"/>
</dbReference>
<keyword evidence="1" id="KW-0175">Coiled coil</keyword>
<evidence type="ECO:0000259" key="4">
    <source>
        <dbReference type="Pfam" id="PF24778"/>
    </source>
</evidence>
<dbReference type="Pfam" id="PF24778">
    <property type="entry name" value="Ig-CFAP74_3rd"/>
    <property type="match status" value="1"/>
</dbReference>
<feature type="region of interest" description="Disordered" evidence="2">
    <location>
        <begin position="687"/>
        <end position="709"/>
    </location>
</feature>
<dbReference type="InterPro" id="IPR056310">
    <property type="entry name" value="Ig-CFAP74_4th"/>
</dbReference>
<dbReference type="OrthoDB" id="545169at2759"/>
<proteinExistence type="predicted"/>
<feature type="compositionally biased region" description="Acidic residues" evidence="2">
    <location>
        <begin position="1"/>
        <end position="19"/>
    </location>
</feature>
<feature type="domain" description="CFAP74 third Ig-like" evidence="4">
    <location>
        <begin position="846"/>
        <end position="958"/>
    </location>
</feature>
<protein>
    <recommendedName>
        <fullName evidence="8">Cilia- and flagella-associated protein 74</fullName>
    </recommendedName>
</protein>
<feature type="coiled-coil region" evidence="1">
    <location>
        <begin position="99"/>
        <end position="151"/>
    </location>
</feature>
<dbReference type="InterPro" id="IPR056306">
    <property type="entry name" value="Ig-CFAP74_2nd"/>
</dbReference>
<comment type="caution">
    <text evidence="6">The sequence shown here is derived from an EMBL/GenBank/DDBJ whole genome shotgun (WGS) entry which is preliminary data.</text>
</comment>
<dbReference type="PANTHER" id="PTHR22538:SF0">
    <property type="entry name" value="CILIA- AND FLAGELLA-ASSOCIATED PROTEIN 74"/>
    <property type="match status" value="1"/>
</dbReference>
<evidence type="ECO:0000259" key="5">
    <source>
        <dbReference type="Pfam" id="PF24798"/>
    </source>
</evidence>
<reference evidence="6" key="1">
    <citation type="thesis" date="2020" institute="ProQuest LLC" country="789 East Eisenhower Parkway, Ann Arbor, MI, USA">
        <title>Comparative Genomics and Chromosome Evolution.</title>
        <authorList>
            <person name="Mudd A.B."/>
        </authorList>
    </citation>
    <scope>NUCLEOTIDE SEQUENCE</scope>
    <source>
        <strain evidence="6">HN-11 Male</strain>
        <tissue evidence="6">Kidney and liver</tissue>
    </source>
</reference>
<evidence type="ECO:0000313" key="7">
    <source>
        <dbReference type="Proteomes" id="UP000770717"/>
    </source>
</evidence>
<gene>
    <name evidence="6" type="ORF">GDO78_011130</name>
</gene>
<evidence type="ECO:0000256" key="1">
    <source>
        <dbReference type="SAM" id="Coils"/>
    </source>
</evidence>
<feature type="region of interest" description="Disordered" evidence="2">
    <location>
        <begin position="1180"/>
        <end position="1213"/>
    </location>
</feature>
<evidence type="ECO:0000313" key="6">
    <source>
        <dbReference type="EMBL" id="KAG9482273.1"/>
    </source>
</evidence>
<feature type="domain" description="CFAP74 second Ig-like" evidence="3">
    <location>
        <begin position="647"/>
        <end position="844"/>
    </location>
</feature>
<dbReference type="Gene3D" id="2.60.40.10">
    <property type="entry name" value="Immunoglobulins"/>
    <property type="match status" value="5"/>
</dbReference>
<evidence type="ECO:0000256" key="2">
    <source>
        <dbReference type="SAM" id="MobiDB-lite"/>
    </source>
</evidence>
<feature type="coiled-coil region" evidence="1">
    <location>
        <begin position="323"/>
        <end position="383"/>
    </location>
</feature>
<feature type="region of interest" description="Disordered" evidence="2">
    <location>
        <begin position="1"/>
        <end position="24"/>
    </location>
</feature>